<accession>T2IBQ4</accession>
<sequence>MANSVNRVSKTSGFRQKQGHSKYKFPKPRSRKATQSNAQKQSKTKGFNPLFRGLLWGMIFGGTAVCSATLGATMTLFSPLSDKILPLTQKITNPWTDTTETQQEEKSEPVADNTLLQYNLSRPINLLVLGVDRVLDAPPGSLEGFGGRSDTILILRFDPADKSVKMLSIPRDSRVNIPGVGYRKINDANVHGGASLAARTLSKTLNDVPVDRYIRVTTDAFTELVDLVGGIEVFVPYHMEYEDKTQNLKIDLPAGRQILNGEQAEHFARFRKDAYGDIGRVQRQQILLKSLRQSLTSPTIIPRIPQAMGLVEKHIDTNLTWEEMLALVNFGRQIERDKVQMVMLPGRFSQEEEFDNRSYWVMSRRGKDQVMEQYFGVTPQWQSAPRRSPNRVRIALQNATDDPGLLNQVREYLAEQNIRNVYTIKDSPQLLRDTEIVVQKGDFEAANFLQTTLGMGRVEASSTGDLDSQLTLRIGLDAKDMILGDSFLKKPSTVVGDDETN</sequence>
<proteinExistence type="inferred from homology"/>
<comment type="similarity">
    <text evidence="1">Belongs to the LytR/CpsA/Psr (LCP) family.</text>
</comment>
<organism evidence="6 7">
    <name type="scientific">Crocosphaera watsonii WH 8502</name>
    <dbReference type="NCBI Taxonomy" id="423474"/>
    <lineage>
        <taxon>Bacteria</taxon>
        <taxon>Bacillati</taxon>
        <taxon>Cyanobacteriota</taxon>
        <taxon>Cyanophyceae</taxon>
        <taxon>Oscillatoriophycideae</taxon>
        <taxon>Chroococcales</taxon>
        <taxon>Aphanothecaceae</taxon>
        <taxon>Crocosphaera</taxon>
    </lineage>
</organism>
<comment type="caution">
    <text evidence="6">The sequence shown here is derived from an EMBL/GenBank/DDBJ whole genome shotgun (WGS) entry which is preliminary data.</text>
</comment>
<keyword evidence="3" id="KW-0812">Transmembrane</keyword>
<evidence type="ECO:0000259" key="4">
    <source>
        <dbReference type="Pfam" id="PF03816"/>
    </source>
</evidence>
<evidence type="ECO:0000256" key="1">
    <source>
        <dbReference type="ARBA" id="ARBA00006068"/>
    </source>
</evidence>
<feature type="compositionally biased region" description="Polar residues" evidence="2">
    <location>
        <begin position="33"/>
        <end position="44"/>
    </location>
</feature>
<keyword evidence="3" id="KW-0472">Membrane</keyword>
<protein>
    <submittedName>
        <fullName evidence="6">Cell envelope-associated transcriptional attenuator LytR-CpsA-Psr, subfamily M (As in PMID19099556)</fullName>
    </submittedName>
</protein>
<evidence type="ECO:0000259" key="5">
    <source>
        <dbReference type="Pfam" id="PF13399"/>
    </source>
</evidence>
<dbReference type="InterPro" id="IPR004474">
    <property type="entry name" value="LytR_CpsA_psr"/>
</dbReference>
<dbReference type="Gene3D" id="3.40.630.190">
    <property type="entry name" value="LCP protein"/>
    <property type="match status" value="1"/>
</dbReference>
<dbReference type="Pfam" id="PF03816">
    <property type="entry name" value="LytR_cpsA_psr"/>
    <property type="match status" value="1"/>
</dbReference>
<dbReference type="PANTHER" id="PTHR33392">
    <property type="entry name" value="POLYISOPRENYL-TEICHOIC ACID--PEPTIDOGLYCAN TEICHOIC ACID TRANSFERASE TAGU"/>
    <property type="match status" value="1"/>
</dbReference>
<feature type="region of interest" description="Disordered" evidence="2">
    <location>
        <begin position="1"/>
        <end position="44"/>
    </location>
</feature>
<dbReference type="InterPro" id="IPR050922">
    <property type="entry name" value="LytR/CpsA/Psr_CW_biosynth"/>
</dbReference>
<evidence type="ECO:0000313" key="7">
    <source>
        <dbReference type="Proteomes" id="UP000018348"/>
    </source>
</evidence>
<dbReference type="NCBIfam" id="TIGR00350">
    <property type="entry name" value="lytR_cpsA_psr"/>
    <property type="match status" value="1"/>
</dbReference>
<dbReference type="RefSeq" id="WP_021830433.1">
    <property type="nucleotide sequence ID" value="NZ_CAQK01000375.1"/>
</dbReference>
<feature type="compositionally biased region" description="Basic residues" evidence="2">
    <location>
        <begin position="17"/>
        <end position="32"/>
    </location>
</feature>
<feature type="transmembrane region" description="Helical" evidence="3">
    <location>
        <begin position="53"/>
        <end position="77"/>
    </location>
</feature>
<keyword evidence="3" id="KW-1133">Transmembrane helix</keyword>
<dbReference type="Proteomes" id="UP000018348">
    <property type="component" value="Unassembled WGS sequence"/>
</dbReference>
<feature type="domain" description="Cell envelope-related transcriptional attenuator" evidence="4">
    <location>
        <begin position="148"/>
        <end position="295"/>
    </location>
</feature>
<dbReference type="AlphaFoldDB" id="T2IBQ4"/>
<dbReference type="InterPro" id="IPR027381">
    <property type="entry name" value="LytR/CpsA/Psr_C"/>
</dbReference>
<reference evidence="6 7" key="1">
    <citation type="submission" date="2013-01" db="EMBL/GenBank/DDBJ databases">
        <authorList>
            <person name="Bench S."/>
        </authorList>
    </citation>
    <scope>NUCLEOTIDE SEQUENCE [LARGE SCALE GENOMIC DNA]</scope>
    <source>
        <strain evidence="6 7">WH 8502</strain>
    </source>
</reference>
<dbReference type="PANTHER" id="PTHR33392:SF6">
    <property type="entry name" value="POLYISOPRENYL-TEICHOIC ACID--PEPTIDOGLYCAN TEICHOIC ACID TRANSFERASE TAGU"/>
    <property type="match status" value="1"/>
</dbReference>
<feature type="compositionally biased region" description="Polar residues" evidence="2">
    <location>
        <begin position="1"/>
        <end position="15"/>
    </location>
</feature>
<dbReference type="Pfam" id="PF13399">
    <property type="entry name" value="LytR_C"/>
    <property type="match status" value="1"/>
</dbReference>
<dbReference type="EMBL" id="CAQK01000375">
    <property type="protein sequence ID" value="CCQ50936.1"/>
    <property type="molecule type" value="Genomic_DNA"/>
</dbReference>
<reference evidence="6 7" key="2">
    <citation type="submission" date="2013-09" db="EMBL/GenBank/DDBJ databases">
        <title>Whole genome comparison of six Crocosphaera watsonii strains with differing phenotypes.</title>
        <authorList>
            <person name="Bench S.R."/>
            <person name="Heller P."/>
            <person name="Frank I."/>
            <person name="Arciniega M."/>
            <person name="Shilova I.N."/>
            <person name="Zehr J.P."/>
        </authorList>
    </citation>
    <scope>NUCLEOTIDE SEQUENCE [LARGE SCALE GENOMIC DNA]</scope>
    <source>
        <strain evidence="6 7">WH 8502</strain>
    </source>
</reference>
<evidence type="ECO:0000256" key="3">
    <source>
        <dbReference type="SAM" id="Phobius"/>
    </source>
</evidence>
<feature type="domain" description="LytR/CpsA/Psr regulator C-terminal" evidence="5">
    <location>
        <begin position="391"/>
        <end position="477"/>
    </location>
</feature>
<evidence type="ECO:0000256" key="2">
    <source>
        <dbReference type="SAM" id="MobiDB-lite"/>
    </source>
</evidence>
<evidence type="ECO:0000313" key="6">
    <source>
        <dbReference type="EMBL" id="CCQ50936.1"/>
    </source>
</evidence>
<gene>
    <name evidence="6" type="ORF">CWATWH8502_244</name>
</gene>
<name>T2IBQ4_CROWT</name>